<dbReference type="Pfam" id="PF05199">
    <property type="entry name" value="GMC_oxred_C"/>
    <property type="match status" value="1"/>
</dbReference>
<dbReference type="EMBL" id="VDMP01000013">
    <property type="protein sequence ID" value="TNM48295.1"/>
    <property type="molecule type" value="Genomic_DNA"/>
</dbReference>
<dbReference type="GO" id="GO:0050660">
    <property type="term" value="F:flavin adenine dinucleotide binding"/>
    <property type="evidence" value="ECO:0007669"/>
    <property type="project" value="InterPro"/>
</dbReference>
<dbReference type="InterPro" id="IPR007867">
    <property type="entry name" value="GMC_OxRtase_C"/>
</dbReference>
<organism evidence="7 8">
    <name type="scientific">Nocardioides albidus</name>
    <dbReference type="NCBI Taxonomy" id="1517589"/>
    <lineage>
        <taxon>Bacteria</taxon>
        <taxon>Bacillati</taxon>
        <taxon>Actinomycetota</taxon>
        <taxon>Actinomycetes</taxon>
        <taxon>Propionibacteriales</taxon>
        <taxon>Nocardioidaceae</taxon>
        <taxon>Nocardioides</taxon>
    </lineage>
</organism>
<comment type="caution">
    <text evidence="7">The sequence shown here is derived from an EMBL/GenBank/DDBJ whole genome shotgun (WGS) entry which is preliminary data.</text>
</comment>
<evidence type="ECO:0000313" key="7">
    <source>
        <dbReference type="EMBL" id="TNM48295.1"/>
    </source>
</evidence>
<keyword evidence="2" id="KW-0285">Flavoprotein</keyword>
<dbReference type="SUPFAM" id="SSF54373">
    <property type="entry name" value="FAD-linked reductases, C-terminal domain"/>
    <property type="match status" value="1"/>
</dbReference>
<dbReference type="PANTHER" id="PTHR46056">
    <property type="entry name" value="LONG-CHAIN-ALCOHOL OXIDASE"/>
    <property type="match status" value="1"/>
</dbReference>
<comment type="similarity">
    <text evidence="1">Belongs to the GMC oxidoreductase family.</text>
</comment>
<keyword evidence="3" id="KW-0274">FAD</keyword>
<evidence type="ECO:0000256" key="1">
    <source>
        <dbReference type="ARBA" id="ARBA00010790"/>
    </source>
</evidence>
<dbReference type="Pfam" id="PF00732">
    <property type="entry name" value="GMC_oxred_N"/>
    <property type="match status" value="1"/>
</dbReference>
<evidence type="ECO:0000256" key="3">
    <source>
        <dbReference type="ARBA" id="ARBA00022827"/>
    </source>
</evidence>
<feature type="domain" description="Glucose-methanol-choline oxidoreductase N-terminal" evidence="5">
    <location>
        <begin position="90"/>
        <end position="311"/>
    </location>
</feature>
<protein>
    <submittedName>
        <fullName evidence="7">GMC family oxidoreductase</fullName>
    </submittedName>
</protein>
<evidence type="ECO:0000256" key="4">
    <source>
        <dbReference type="ARBA" id="ARBA00023002"/>
    </source>
</evidence>
<accession>A0A5C4WL90</accession>
<evidence type="ECO:0000259" key="6">
    <source>
        <dbReference type="Pfam" id="PF05199"/>
    </source>
</evidence>
<dbReference type="OrthoDB" id="9798604at2"/>
<dbReference type="PANTHER" id="PTHR46056:SF12">
    <property type="entry name" value="LONG-CHAIN-ALCOHOL OXIDASE"/>
    <property type="match status" value="1"/>
</dbReference>
<dbReference type="GO" id="GO:0016614">
    <property type="term" value="F:oxidoreductase activity, acting on CH-OH group of donors"/>
    <property type="evidence" value="ECO:0007669"/>
    <property type="project" value="InterPro"/>
</dbReference>
<evidence type="ECO:0000259" key="5">
    <source>
        <dbReference type="Pfam" id="PF00732"/>
    </source>
</evidence>
<keyword evidence="4" id="KW-0560">Oxidoreductase</keyword>
<keyword evidence="8" id="KW-1185">Reference proteome</keyword>
<sequence length="540" mass="58688">MQSAVEDADVLIVGAGPSGAVAAYELARRGFKVVCLEQGDWNLPDDFTGDKPSWELARLKQWHPSPNRRGNDADYPINADNSPLEPLLFNGVGGSSILYSGHWVRALPSDFRVKTLDGVAEDWPFTYEDLRPFYDEVTHHIGASGLEGDPSYPDAHTFPLPPLPIGKAGLRAARGMDKLGWHWWPAPNAISSRAFRNRPACQRYGACESGCPAGAKASADLTYWPDAIAAGAVLITGARVRTLTTDENGLVAGAEYVDRDGHWHHQRAGITILAANGIGTPRILLNSASSAHPDGLANSSGLVGKRLMIHPYASVYGTYDEDLESHLGPAGQSLQSLEFYETDESRGFVRGGKWNLMPTPGPLNRVLWEPGTDWRDGFGSSFHDKLSSTFGRTLEWGITTEDLPEESNEIVLDPELTDSDGIPAAKINYQITENNDRLLDFHIARAVEAHEAAGAVSIHVDRVVRDSGWHLLGSARMGEDPKDSVVDQWGRSHDIPNLFVLDGSNFVTSTGVNPTATIMAIALRAARHLADNRHNQVSAS</sequence>
<feature type="domain" description="Glucose-methanol-choline oxidoreductase C-terminal" evidence="6">
    <location>
        <begin position="404"/>
        <end position="522"/>
    </location>
</feature>
<gene>
    <name evidence="7" type="ORF">FHP29_01960</name>
</gene>
<dbReference type="InterPro" id="IPR000172">
    <property type="entry name" value="GMC_OxRdtase_N"/>
</dbReference>
<dbReference type="AlphaFoldDB" id="A0A5C4WL90"/>
<dbReference type="SUPFAM" id="SSF51905">
    <property type="entry name" value="FAD/NAD(P)-binding domain"/>
    <property type="match status" value="1"/>
</dbReference>
<dbReference type="Proteomes" id="UP000313231">
    <property type="component" value="Unassembled WGS sequence"/>
</dbReference>
<dbReference type="RefSeq" id="WP_139621194.1">
    <property type="nucleotide sequence ID" value="NZ_VDMP01000013.1"/>
</dbReference>
<evidence type="ECO:0000256" key="2">
    <source>
        <dbReference type="ARBA" id="ARBA00022630"/>
    </source>
</evidence>
<dbReference type="Gene3D" id="3.50.50.60">
    <property type="entry name" value="FAD/NAD(P)-binding domain"/>
    <property type="match status" value="2"/>
</dbReference>
<dbReference type="InterPro" id="IPR036188">
    <property type="entry name" value="FAD/NAD-bd_sf"/>
</dbReference>
<evidence type="ECO:0000313" key="8">
    <source>
        <dbReference type="Proteomes" id="UP000313231"/>
    </source>
</evidence>
<reference evidence="7 8" key="1">
    <citation type="journal article" date="2016" name="Int. J. Syst. Evol. Microbiol.">
        <title>Nocardioides albidus sp. nov., an actinobacterium isolated from garden soil.</title>
        <authorList>
            <person name="Singh H."/>
            <person name="Du J."/>
            <person name="Trinh H."/>
            <person name="Won K."/>
            <person name="Yang J.E."/>
            <person name="Yin C."/>
            <person name="Kook M."/>
            <person name="Yi T.H."/>
        </authorList>
    </citation>
    <scope>NUCLEOTIDE SEQUENCE [LARGE SCALE GENOMIC DNA]</scope>
    <source>
        <strain evidence="7 8">CCTCC AB 2015297</strain>
    </source>
</reference>
<name>A0A5C4WL90_9ACTN</name>
<dbReference type="Pfam" id="PF13450">
    <property type="entry name" value="NAD_binding_8"/>
    <property type="match status" value="1"/>
</dbReference>
<proteinExistence type="inferred from homology"/>